<evidence type="ECO:0000313" key="13">
    <source>
        <dbReference type="Proteomes" id="UP000001396"/>
    </source>
</evidence>
<evidence type="ECO:0000259" key="9">
    <source>
        <dbReference type="PROSITE" id="PS50172"/>
    </source>
</evidence>
<dbReference type="SMART" id="SM00292">
    <property type="entry name" value="BRCT"/>
    <property type="match status" value="1"/>
</dbReference>
<keyword evidence="2 8" id="KW-0328">Glycosyltransferase</keyword>
<name>D3BQX9_HETP5</name>
<evidence type="ECO:0000256" key="7">
    <source>
        <dbReference type="ARBA" id="ARBA00024347"/>
    </source>
</evidence>
<dbReference type="Pfam" id="PF02877">
    <property type="entry name" value="PARP_reg"/>
    <property type="match status" value="1"/>
</dbReference>
<gene>
    <name evidence="12" type="primary">adprt4</name>
    <name evidence="12" type="ORF">PPL_10382</name>
</gene>
<dbReference type="PROSITE" id="PS51060">
    <property type="entry name" value="PARP_ALPHA_HD"/>
    <property type="match status" value="1"/>
</dbReference>
<dbReference type="SUPFAM" id="SSF47587">
    <property type="entry name" value="Domain of poly(ADP-ribose) polymerase"/>
    <property type="match status" value="1"/>
</dbReference>
<dbReference type="GO" id="GO:0005634">
    <property type="term" value="C:nucleus"/>
    <property type="evidence" value="ECO:0007669"/>
    <property type="project" value="UniProtKB-SubCell"/>
</dbReference>
<keyword evidence="6" id="KW-0539">Nucleus</keyword>
<dbReference type="GO" id="GO:0005737">
    <property type="term" value="C:cytoplasm"/>
    <property type="evidence" value="ECO:0007669"/>
    <property type="project" value="TreeGrafter"/>
</dbReference>
<dbReference type="Gene3D" id="3.90.228.10">
    <property type="match status" value="1"/>
</dbReference>
<dbReference type="InterPro" id="IPR012317">
    <property type="entry name" value="Poly(ADP-ribose)pol_cat_dom"/>
</dbReference>
<evidence type="ECO:0000256" key="5">
    <source>
        <dbReference type="ARBA" id="ARBA00023027"/>
    </source>
</evidence>
<dbReference type="InterPro" id="IPR001357">
    <property type="entry name" value="BRCT_dom"/>
</dbReference>
<dbReference type="Gene3D" id="3.40.50.10190">
    <property type="entry name" value="BRCT domain"/>
    <property type="match status" value="1"/>
</dbReference>
<dbReference type="GO" id="GO:0016779">
    <property type="term" value="F:nucleotidyltransferase activity"/>
    <property type="evidence" value="ECO:0007669"/>
    <property type="project" value="UniProtKB-KW"/>
</dbReference>
<sequence length="637" mass="71743">MNSNNSNNNSLFKGLVFMTLGKTSVPSYQLTDLIKSKSGDTSFTLTSKVNYVLTNSVDSIVASKLKQIQQLSIPILNDSFVIECCKTNSLINISSYQLNSVQQQQSTSLTSLSVSISEKKNECLTSSSSSSNLSYNNDYKIIPDVLHIQGINIYNEKDKQPSFTNEFNILTSHLLQNTSLVNRNNVNKFFYLELQFDKDQSITRPYRIYTQFGRTDKLDQSTKQHRYFETKEEAMRVYSSIYNVKTSEENGYQLVNVVESNIGSDRKLALSNTKNSVATHFDEDIENNTLRTYISKDVSNLVERIYSEASKSLSKSNYSVHITKQGLSTALGVLTLKQLESGAAILKSINELLFQNNGKIIPDSSDYKRLEDLCSNYYSIVPTKIGNKASDKSKAIITTYESHDEHEEMLQLMIDLSKVGSQNNQDFVSSSVSDMRYNALNATIHHLHADSSEYNMVLRSMIHLTPKQDSIQVVNIYRVQRDADEQSFKAYQDLESIGNEQFLFHATKSSNLLGVLSRGLQLPDVVVKRGFSKRTDRGFLGHGIYFSKTLEGSLNYTCPYSGSSTRSIFIASVALGKSSIQTKIDPHISQAPKGFNSCHGVPKSSTNADSPFTHDEYVIYNRSQQKLSYLVEFNYKY</sequence>
<organism evidence="12 13">
    <name type="scientific">Heterostelium pallidum (strain ATCC 26659 / Pp 5 / PN500)</name>
    <name type="common">Cellular slime mold</name>
    <name type="synonym">Polysphondylium pallidum</name>
    <dbReference type="NCBI Taxonomy" id="670386"/>
    <lineage>
        <taxon>Eukaryota</taxon>
        <taxon>Amoebozoa</taxon>
        <taxon>Evosea</taxon>
        <taxon>Eumycetozoa</taxon>
        <taxon>Dictyostelia</taxon>
        <taxon>Acytosteliales</taxon>
        <taxon>Acytosteliaceae</taxon>
        <taxon>Heterostelium</taxon>
    </lineage>
</organism>
<keyword evidence="4" id="KW-0548">Nucleotidyltransferase</keyword>
<dbReference type="InParanoid" id="D3BQX9"/>
<evidence type="ECO:0000256" key="4">
    <source>
        <dbReference type="ARBA" id="ARBA00022695"/>
    </source>
</evidence>
<dbReference type="GeneID" id="31365852"/>
<dbReference type="Gene3D" id="1.20.142.10">
    <property type="entry name" value="Poly(ADP-ribose) polymerase, regulatory domain"/>
    <property type="match status" value="1"/>
</dbReference>
<dbReference type="Pfam" id="PF00644">
    <property type="entry name" value="PARP"/>
    <property type="match status" value="1"/>
</dbReference>
<dbReference type="SUPFAM" id="SSF52113">
    <property type="entry name" value="BRCT domain"/>
    <property type="match status" value="1"/>
</dbReference>
<dbReference type="EMBL" id="ADBJ01000049">
    <property type="protein sequence ID" value="EFA76165.1"/>
    <property type="molecule type" value="Genomic_DNA"/>
</dbReference>
<evidence type="ECO:0000256" key="3">
    <source>
        <dbReference type="ARBA" id="ARBA00022679"/>
    </source>
</evidence>
<dbReference type="InterPro" id="IPR036420">
    <property type="entry name" value="BRCT_dom_sf"/>
</dbReference>
<dbReference type="STRING" id="670386.D3BQX9"/>
<feature type="domain" description="PARP alpha-helical" evidence="11">
    <location>
        <begin position="291"/>
        <end position="424"/>
    </location>
</feature>
<dbReference type="PANTHER" id="PTHR46530:SF1">
    <property type="entry name" value="PROTEIN MONO-ADP-RIBOSYLTRANSFERASE PARP4"/>
    <property type="match status" value="1"/>
</dbReference>
<evidence type="ECO:0000313" key="12">
    <source>
        <dbReference type="EMBL" id="EFA76165.1"/>
    </source>
</evidence>
<dbReference type="AlphaFoldDB" id="D3BQX9"/>
<comment type="similarity">
    <text evidence="7">Belongs to the ARTD/PARP family.</text>
</comment>
<feature type="domain" description="BRCT" evidence="9">
    <location>
        <begin position="7"/>
        <end position="98"/>
    </location>
</feature>
<reference evidence="12 13" key="1">
    <citation type="journal article" date="2011" name="Genome Res.">
        <title>Phylogeny-wide analysis of social amoeba genomes highlights ancient origins for complex intercellular communication.</title>
        <authorList>
            <person name="Heidel A.J."/>
            <person name="Lawal H.M."/>
            <person name="Felder M."/>
            <person name="Schilde C."/>
            <person name="Helps N.R."/>
            <person name="Tunggal B."/>
            <person name="Rivero F."/>
            <person name="John U."/>
            <person name="Schleicher M."/>
            <person name="Eichinger L."/>
            <person name="Platzer M."/>
            <person name="Noegel A.A."/>
            <person name="Schaap P."/>
            <person name="Gloeckner G."/>
        </authorList>
    </citation>
    <scope>NUCLEOTIDE SEQUENCE [LARGE SCALE GENOMIC DNA]</scope>
    <source>
        <strain evidence="13">ATCC 26659 / Pp 5 / PN500</strain>
    </source>
</reference>
<evidence type="ECO:0000259" key="11">
    <source>
        <dbReference type="PROSITE" id="PS51060"/>
    </source>
</evidence>
<dbReference type="InterPro" id="IPR031273">
    <property type="entry name" value="PARP4"/>
</dbReference>
<dbReference type="RefSeq" id="XP_020428299.1">
    <property type="nucleotide sequence ID" value="XM_020581159.1"/>
</dbReference>
<dbReference type="PANTHER" id="PTHR46530">
    <property type="entry name" value="PROTEIN MONO-ADP-RIBOSYLTRANSFERASE PARP4"/>
    <property type="match status" value="1"/>
</dbReference>
<protein>
    <recommendedName>
        <fullName evidence="8">Poly [ADP-ribose] polymerase</fullName>
        <shortName evidence="8">PARP</shortName>
        <ecNumber evidence="8">2.4.2.-</ecNumber>
    </recommendedName>
</protein>
<evidence type="ECO:0000256" key="6">
    <source>
        <dbReference type="ARBA" id="ARBA00023242"/>
    </source>
</evidence>
<accession>D3BQX9</accession>
<comment type="subcellular location">
    <subcellularLocation>
        <location evidence="1">Nucleus</location>
    </subcellularLocation>
</comment>
<dbReference type="Proteomes" id="UP000001396">
    <property type="component" value="Unassembled WGS sequence"/>
</dbReference>
<dbReference type="EC" id="2.4.2.-" evidence="8"/>
<evidence type="ECO:0000256" key="2">
    <source>
        <dbReference type="ARBA" id="ARBA00022676"/>
    </source>
</evidence>
<keyword evidence="5 8" id="KW-0520">NAD</keyword>
<dbReference type="OMA" id="YRIYTQF"/>
<dbReference type="PROSITE" id="PS51059">
    <property type="entry name" value="PARP_CATALYTIC"/>
    <property type="match status" value="1"/>
</dbReference>
<dbReference type="Pfam" id="PF16589">
    <property type="entry name" value="BRCT_2"/>
    <property type="match status" value="1"/>
</dbReference>
<keyword evidence="13" id="KW-1185">Reference proteome</keyword>
<keyword evidence="3 8" id="KW-0808">Transferase</keyword>
<evidence type="ECO:0000256" key="1">
    <source>
        <dbReference type="ARBA" id="ARBA00004123"/>
    </source>
</evidence>
<proteinExistence type="inferred from homology"/>
<dbReference type="InterPro" id="IPR004102">
    <property type="entry name" value="Poly(ADP-ribose)pol_reg_dom"/>
</dbReference>
<feature type="domain" description="PARP catalytic" evidence="10">
    <location>
        <begin position="431"/>
        <end position="637"/>
    </location>
</feature>
<dbReference type="PROSITE" id="PS50172">
    <property type="entry name" value="BRCT"/>
    <property type="match status" value="1"/>
</dbReference>
<dbReference type="SUPFAM" id="SSF56399">
    <property type="entry name" value="ADP-ribosylation"/>
    <property type="match status" value="1"/>
</dbReference>
<comment type="caution">
    <text evidence="12">The sequence shown here is derived from an EMBL/GenBank/DDBJ whole genome shotgun (WGS) entry which is preliminary data.</text>
</comment>
<evidence type="ECO:0000259" key="10">
    <source>
        <dbReference type="PROSITE" id="PS51059"/>
    </source>
</evidence>
<dbReference type="GO" id="GO:0003950">
    <property type="term" value="F:NAD+ poly-ADP-ribosyltransferase activity"/>
    <property type="evidence" value="ECO:0007669"/>
    <property type="project" value="UniProtKB-UniRule"/>
</dbReference>
<evidence type="ECO:0000256" key="8">
    <source>
        <dbReference type="RuleBase" id="RU362114"/>
    </source>
</evidence>
<dbReference type="InterPro" id="IPR036616">
    <property type="entry name" value="Poly(ADP-ribose)pol_reg_dom_sf"/>
</dbReference>